<gene>
    <name evidence="6" type="ORF">GCM10023205_27360</name>
</gene>
<dbReference type="InterPro" id="IPR036390">
    <property type="entry name" value="WH_DNA-bd_sf"/>
</dbReference>
<dbReference type="SUPFAM" id="SSF46785">
    <property type="entry name" value="Winged helix' DNA-binding domain"/>
    <property type="match status" value="1"/>
</dbReference>
<evidence type="ECO:0000259" key="5">
    <source>
        <dbReference type="PROSITE" id="PS51078"/>
    </source>
</evidence>
<dbReference type="PANTHER" id="PTHR30136">
    <property type="entry name" value="HELIX-TURN-HELIX TRANSCRIPTIONAL REGULATOR, ICLR FAMILY"/>
    <property type="match status" value="1"/>
</dbReference>
<dbReference type="InterPro" id="IPR050707">
    <property type="entry name" value="HTH_MetabolicPath_Reg"/>
</dbReference>
<comment type="caution">
    <text evidence="6">The sequence shown here is derived from an EMBL/GenBank/DDBJ whole genome shotgun (WGS) entry which is preliminary data.</text>
</comment>
<dbReference type="Gene3D" id="1.10.10.10">
    <property type="entry name" value="Winged helix-like DNA-binding domain superfamily/Winged helix DNA-binding domain"/>
    <property type="match status" value="1"/>
</dbReference>
<dbReference type="InterPro" id="IPR029016">
    <property type="entry name" value="GAF-like_dom_sf"/>
</dbReference>
<dbReference type="EMBL" id="BAABHS010000008">
    <property type="protein sequence ID" value="GAA4962168.1"/>
    <property type="molecule type" value="Genomic_DNA"/>
</dbReference>
<name>A0ABP9H4L1_9ACTN</name>
<dbReference type="PROSITE" id="PS51077">
    <property type="entry name" value="HTH_ICLR"/>
    <property type="match status" value="1"/>
</dbReference>
<dbReference type="Proteomes" id="UP001500466">
    <property type="component" value="Unassembled WGS sequence"/>
</dbReference>
<dbReference type="InterPro" id="IPR005471">
    <property type="entry name" value="Tscrpt_reg_IclR_N"/>
</dbReference>
<feature type="domain" description="IclR-ED" evidence="5">
    <location>
        <begin position="66"/>
        <end position="248"/>
    </location>
</feature>
<keyword evidence="1" id="KW-0805">Transcription regulation</keyword>
<evidence type="ECO:0000313" key="7">
    <source>
        <dbReference type="Proteomes" id="UP001500466"/>
    </source>
</evidence>
<evidence type="ECO:0000256" key="3">
    <source>
        <dbReference type="ARBA" id="ARBA00023163"/>
    </source>
</evidence>
<dbReference type="SUPFAM" id="SSF55781">
    <property type="entry name" value="GAF domain-like"/>
    <property type="match status" value="1"/>
</dbReference>
<evidence type="ECO:0000256" key="1">
    <source>
        <dbReference type="ARBA" id="ARBA00023015"/>
    </source>
</evidence>
<dbReference type="Gene3D" id="3.30.450.40">
    <property type="match status" value="1"/>
</dbReference>
<accession>A0ABP9H4L1</accession>
<dbReference type="InterPro" id="IPR036388">
    <property type="entry name" value="WH-like_DNA-bd_sf"/>
</dbReference>
<dbReference type="Pfam" id="PF01614">
    <property type="entry name" value="IclR_C"/>
    <property type="match status" value="1"/>
</dbReference>
<evidence type="ECO:0000256" key="2">
    <source>
        <dbReference type="ARBA" id="ARBA00023125"/>
    </source>
</evidence>
<dbReference type="PROSITE" id="PS51078">
    <property type="entry name" value="ICLR_ED"/>
    <property type="match status" value="1"/>
</dbReference>
<dbReference type="PANTHER" id="PTHR30136:SF35">
    <property type="entry name" value="HTH-TYPE TRANSCRIPTIONAL REGULATOR RV1719"/>
    <property type="match status" value="1"/>
</dbReference>
<reference evidence="7" key="1">
    <citation type="journal article" date="2019" name="Int. J. Syst. Evol. Microbiol.">
        <title>The Global Catalogue of Microorganisms (GCM) 10K type strain sequencing project: providing services to taxonomists for standard genome sequencing and annotation.</title>
        <authorList>
            <consortium name="The Broad Institute Genomics Platform"/>
            <consortium name="The Broad Institute Genome Sequencing Center for Infectious Disease"/>
            <person name="Wu L."/>
            <person name="Ma J."/>
        </authorList>
    </citation>
    <scope>NUCLEOTIDE SEQUENCE [LARGE SCALE GENOMIC DNA]</scope>
    <source>
        <strain evidence="7">JCM 17986</strain>
    </source>
</reference>
<protein>
    <submittedName>
        <fullName evidence="6">IclR family transcriptional regulator</fullName>
    </submittedName>
</protein>
<keyword evidence="7" id="KW-1185">Reference proteome</keyword>
<proteinExistence type="predicted"/>
<keyword evidence="3" id="KW-0804">Transcription</keyword>
<sequence>MPRPTNSVVIALRVLEQVSQDQPVGVSDVAKALDVPKSTAYRMLTTLASAGWTRQDTSGAWSLTLKAGVVGSRVAPAAGLADLARPVMTELSAATEESVRLWLVEKDTFLLVADVEGPHPVRAVVPEIAADIPLHATAVGKAILATWPDADLDAYLAAPLRQVNARTVTDPAELRRQVVEARVLGYARVWKEAHDHVGGVAAAIVLPDGRTAALAVTFPTHRLSEELVARFGALLTAAAARIGTHLRT</sequence>
<dbReference type="Pfam" id="PF09339">
    <property type="entry name" value="HTH_IclR"/>
    <property type="match status" value="1"/>
</dbReference>
<organism evidence="6 7">
    <name type="scientific">Yinghuangia aomiensis</name>
    <dbReference type="NCBI Taxonomy" id="676205"/>
    <lineage>
        <taxon>Bacteria</taxon>
        <taxon>Bacillati</taxon>
        <taxon>Actinomycetota</taxon>
        <taxon>Actinomycetes</taxon>
        <taxon>Kitasatosporales</taxon>
        <taxon>Streptomycetaceae</taxon>
        <taxon>Yinghuangia</taxon>
    </lineage>
</organism>
<dbReference type="SMART" id="SM00346">
    <property type="entry name" value="HTH_ICLR"/>
    <property type="match status" value="1"/>
</dbReference>
<feature type="domain" description="HTH iclR-type" evidence="4">
    <location>
        <begin position="5"/>
        <end position="65"/>
    </location>
</feature>
<keyword evidence="2" id="KW-0238">DNA-binding</keyword>
<dbReference type="InterPro" id="IPR014757">
    <property type="entry name" value="Tscrpt_reg_IclR_C"/>
</dbReference>
<evidence type="ECO:0000259" key="4">
    <source>
        <dbReference type="PROSITE" id="PS51077"/>
    </source>
</evidence>
<dbReference type="RefSeq" id="WP_345675696.1">
    <property type="nucleotide sequence ID" value="NZ_BAABHS010000008.1"/>
</dbReference>
<evidence type="ECO:0000313" key="6">
    <source>
        <dbReference type="EMBL" id="GAA4962168.1"/>
    </source>
</evidence>